<dbReference type="AlphaFoldDB" id="A0AA40K8P5"/>
<gene>
    <name evidence="1" type="ORF">B0T18DRAFT_106880</name>
</gene>
<sequence length="97" mass="10805">MEPREKICIGCRCDKYCRLSVILSSPFPRCPPLRSRPIVRYPPLRCPVYAPRPLIPPISSLGAQLAARRAFARPVSGVAITYSLLSSRIHTELPNSC</sequence>
<evidence type="ECO:0000313" key="1">
    <source>
        <dbReference type="EMBL" id="KAK0749477.1"/>
    </source>
</evidence>
<reference evidence="1" key="1">
    <citation type="submission" date="2023-06" db="EMBL/GenBank/DDBJ databases">
        <title>Genome-scale phylogeny and comparative genomics of the fungal order Sordariales.</title>
        <authorList>
            <consortium name="Lawrence Berkeley National Laboratory"/>
            <person name="Hensen N."/>
            <person name="Bonometti L."/>
            <person name="Westerberg I."/>
            <person name="Brannstrom I.O."/>
            <person name="Guillou S."/>
            <person name="Cros-Aarteil S."/>
            <person name="Calhoun S."/>
            <person name="Haridas S."/>
            <person name="Kuo A."/>
            <person name="Mondo S."/>
            <person name="Pangilinan J."/>
            <person name="Riley R."/>
            <person name="LaButti K."/>
            <person name="Andreopoulos B."/>
            <person name="Lipzen A."/>
            <person name="Chen C."/>
            <person name="Yanf M."/>
            <person name="Daum C."/>
            <person name="Ng V."/>
            <person name="Clum A."/>
            <person name="Steindorff A."/>
            <person name="Ohm R."/>
            <person name="Martin F."/>
            <person name="Silar P."/>
            <person name="Natvig D."/>
            <person name="Lalanne C."/>
            <person name="Gautier V."/>
            <person name="Ament-velasquez S.L."/>
            <person name="Kruys A."/>
            <person name="Hutchinson M.I."/>
            <person name="Powell A.J."/>
            <person name="Barry K."/>
            <person name="Miller A.N."/>
            <person name="Grigoriev I.V."/>
            <person name="Debuchy R."/>
            <person name="Gladieux P."/>
            <person name="Thoren M.H."/>
            <person name="Johannesson H."/>
        </authorList>
    </citation>
    <scope>NUCLEOTIDE SEQUENCE</scope>
    <source>
        <strain evidence="1">SMH3187-1</strain>
    </source>
</reference>
<accession>A0AA40K8P5</accession>
<keyword evidence="2" id="KW-1185">Reference proteome</keyword>
<comment type="caution">
    <text evidence="1">The sequence shown here is derived from an EMBL/GenBank/DDBJ whole genome shotgun (WGS) entry which is preliminary data.</text>
</comment>
<name>A0AA40K8P5_9PEZI</name>
<proteinExistence type="predicted"/>
<dbReference type="Proteomes" id="UP001172155">
    <property type="component" value="Unassembled WGS sequence"/>
</dbReference>
<protein>
    <submittedName>
        <fullName evidence="1">Uncharacterized protein</fullName>
    </submittedName>
</protein>
<dbReference type="EMBL" id="JAUKUD010000003">
    <property type="protein sequence ID" value="KAK0749477.1"/>
    <property type="molecule type" value="Genomic_DNA"/>
</dbReference>
<organism evidence="1 2">
    <name type="scientific">Schizothecium vesticola</name>
    <dbReference type="NCBI Taxonomy" id="314040"/>
    <lineage>
        <taxon>Eukaryota</taxon>
        <taxon>Fungi</taxon>
        <taxon>Dikarya</taxon>
        <taxon>Ascomycota</taxon>
        <taxon>Pezizomycotina</taxon>
        <taxon>Sordariomycetes</taxon>
        <taxon>Sordariomycetidae</taxon>
        <taxon>Sordariales</taxon>
        <taxon>Schizotheciaceae</taxon>
        <taxon>Schizothecium</taxon>
    </lineage>
</organism>
<evidence type="ECO:0000313" key="2">
    <source>
        <dbReference type="Proteomes" id="UP001172155"/>
    </source>
</evidence>